<dbReference type="AlphaFoldDB" id="F0UGL1"/>
<dbReference type="HOGENOM" id="CLU_2235764_0_0_1"/>
<name>F0UGL1_AJEC8</name>
<accession>F0UGL1</accession>
<evidence type="ECO:0000313" key="1">
    <source>
        <dbReference type="EMBL" id="EGC45153.1"/>
    </source>
</evidence>
<dbReference type="Proteomes" id="UP000008142">
    <property type="component" value="Unassembled WGS sequence"/>
</dbReference>
<sequence length="105" mass="12287">MNPISAILRWSNTLTSVACCNECLISCAVCIKIYQEGDYDKIMPLKWIQKYKNCWLNSSKKELNVSEKELNLIKKDNGVKMWKLKQEAKEDDMRKSNNDVKKQKL</sequence>
<protein>
    <submittedName>
        <fullName evidence="1">Predicted protein</fullName>
    </submittedName>
</protein>
<gene>
    <name evidence="1" type="ORF">HCEG_04368</name>
</gene>
<dbReference type="STRING" id="544711.F0UGL1"/>
<proteinExistence type="predicted"/>
<evidence type="ECO:0000313" key="2">
    <source>
        <dbReference type="Proteomes" id="UP000008142"/>
    </source>
</evidence>
<dbReference type="EMBL" id="DS990638">
    <property type="protein sequence ID" value="EGC45153.1"/>
    <property type="molecule type" value="Genomic_DNA"/>
</dbReference>
<organism evidence="2">
    <name type="scientific">Ajellomyces capsulatus (strain H88)</name>
    <name type="common">Darling's disease fungus</name>
    <name type="synonym">Histoplasma capsulatum</name>
    <dbReference type="NCBI Taxonomy" id="544711"/>
    <lineage>
        <taxon>Eukaryota</taxon>
        <taxon>Fungi</taxon>
        <taxon>Dikarya</taxon>
        <taxon>Ascomycota</taxon>
        <taxon>Pezizomycotina</taxon>
        <taxon>Eurotiomycetes</taxon>
        <taxon>Eurotiomycetidae</taxon>
        <taxon>Onygenales</taxon>
        <taxon>Ajellomycetaceae</taxon>
        <taxon>Histoplasma</taxon>
    </lineage>
</organism>
<reference evidence="2" key="1">
    <citation type="submission" date="2008-07" db="EMBL/GenBank/DDBJ databases">
        <title>Annotation of Ajellomyces capsulatus strain H88.</title>
        <authorList>
            <person name="Champion M."/>
            <person name="Cuomo C."/>
            <person name="Ma L.-J."/>
            <person name="Henn M.R."/>
            <person name="Sil A."/>
            <person name="Goldman B."/>
            <person name="Young S.K."/>
            <person name="Kodira C.D."/>
            <person name="Zeng Q."/>
            <person name="Koehrsen M."/>
            <person name="Alvarado L."/>
            <person name="Berlin A."/>
            <person name="Borenstein D."/>
            <person name="Chen Z."/>
            <person name="Engels R."/>
            <person name="Freedman E."/>
            <person name="Gellesch M."/>
            <person name="Goldberg J."/>
            <person name="Griggs A."/>
            <person name="Gujja S."/>
            <person name="Heiman D."/>
            <person name="Hepburn T."/>
            <person name="Howarth C."/>
            <person name="Jen D."/>
            <person name="Larson L."/>
            <person name="Lewis B."/>
            <person name="Mehta T."/>
            <person name="Park D."/>
            <person name="Pearson M."/>
            <person name="Roberts A."/>
            <person name="Saif S."/>
            <person name="Shea T."/>
            <person name="Shenoy N."/>
            <person name="Sisk P."/>
            <person name="Stolte C."/>
            <person name="Sykes S."/>
            <person name="Walk T."/>
            <person name="White J."/>
            <person name="Yandava C."/>
            <person name="Klein B."/>
            <person name="McEwen J.G."/>
            <person name="Puccia R."/>
            <person name="Goldman G.H."/>
            <person name="Felipe M.S."/>
            <person name="Nino-Vega G."/>
            <person name="San-Blas G."/>
            <person name="Taylor J."/>
            <person name="Mendoza L."/>
            <person name="Galagan J."/>
            <person name="Nusbaum C."/>
            <person name="Birren B."/>
        </authorList>
    </citation>
    <scope>NUCLEOTIDE SEQUENCE [LARGE SCALE GENOMIC DNA]</scope>
    <source>
        <strain evidence="2">H88</strain>
    </source>
</reference>